<evidence type="ECO:0000313" key="9">
    <source>
        <dbReference type="EMBL" id="SFJ46549.1"/>
    </source>
</evidence>
<keyword evidence="6 7" id="KW-0472">Membrane</keyword>
<keyword evidence="2" id="KW-0813">Transport</keyword>
<feature type="transmembrane region" description="Helical" evidence="7">
    <location>
        <begin position="163"/>
        <end position="184"/>
    </location>
</feature>
<evidence type="ECO:0000256" key="7">
    <source>
        <dbReference type="SAM" id="Phobius"/>
    </source>
</evidence>
<evidence type="ECO:0000313" key="10">
    <source>
        <dbReference type="Proteomes" id="UP000199545"/>
    </source>
</evidence>
<organism evidence="9 10">
    <name type="scientific">Thermoflavimicrobium dichotomicum</name>
    <dbReference type="NCBI Taxonomy" id="46223"/>
    <lineage>
        <taxon>Bacteria</taxon>
        <taxon>Bacillati</taxon>
        <taxon>Bacillota</taxon>
        <taxon>Bacilli</taxon>
        <taxon>Bacillales</taxon>
        <taxon>Thermoactinomycetaceae</taxon>
        <taxon>Thermoflavimicrobium</taxon>
    </lineage>
</organism>
<feature type="transmembrane region" description="Helical" evidence="7">
    <location>
        <begin position="105"/>
        <end position="127"/>
    </location>
</feature>
<dbReference type="PANTHER" id="PTHR43495">
    <property type="entry name" value="GABA PERMEASE"/>
    <property type="match status" value="1"/>
</dbReference>
<feature type="transmembrane region" description="Helical" evidence="7">
    <location>
        <begin position="204"/>
        <end position="225"/>
    </location>
</feature>
<feature type="transmembrane region" description="Helical" evidence="7">
    <location>
        <begin position="343"/>
        <end position="361"/>
    </location>
</feature>
<protein>
    <submittedName>
        <fullName evidence="9">L-asparagine transporter</fullName>
    </submittedName>
</protein>
<evidence type="ECO:0000256" key="5">
    <source>
        <dbReference type="ARBA" id="ARBA00022989"/>
    </source>
</evidence>
<dbReference type="InterPro" id="IPR004841">
    <property type="entry name" value="AA-permease/SLC12A_dom"/>
</dbReference>
<dbReference type="Proteomes" id="UP000199545">
    <property type="component" value="Unassembled WGS sequence"/>
</dbReference>
<dbReference type="Gene3D" id="1.20.1740.10">
    <property type="entry name" value="Amino acid/polyamine transporter I"/>
    <property type="match status" value="1"/>
</dbReference>
<comment type="subcellular location">
    <subcellularLocation>
        <location evidence="1">Membrane</location>
        <topology evidence="1">Multi-pass membrane protein</topology>
    </subcellularLocation>
</comment>
<evidence type="ECO:0000256" key="1">
    <source>
        <dbReference type="ARBA" id="ARBA00004141"/>
    </source>
</evidence>
<keyword evidence="10" id="KW-1185">Reference proteome</keyword>
<evidence type="ECO:0000256" key="6">
    <source>
        <dbReference type="ARBA" id="ARBA00023136"/>
    </source>
</evidence>
<proteinExistence type="predicted"/>
<feature type="transmembrane region" description="Helical" evidence="7">
    <location>
        <begin position="52"/>
        <end position="72"/>
    </location>
</feature>
<feature type="transmembrane region" description="Helical" evidence="7">
    <location>
        <begin position="432"/>
        <end position="451"/>
    </location>
</feature>
<feature type="transmembrane region" description="Helical" evidence="7">
    <location>
        <begin position="408"/>
        <end position="426"/>
    </location>
</feature>
<dbReference type="AlphaFoldDB" id="A0A1I3RLA7"/>
<dbReference type="PANTHER" id="PTHR43495:SF5">
    <property type="entry name" value="GAMMA-AMINOBUTYRIC ACID PERMEASE"/>
    <property type="match status" value="1"/>
</dbReference>
<dbReference type="PROSITE" id="PS00218">
    <property type="entry name" value="AMINO_ACID_PERMEASE_1"/>
    <property type="match status" value="1"/>
</dbReference>
<name>A0A1I3RLA7_9BACL</name>
<feature type="transmembrane region" description="Helical" evidence="7">
    <location>
        <begin position="25"/>
        <end position="46"/>
    </location>
</feature>
<feature type="transmembrane region" description="Helical" evidence="7">
    <location>
        <begin position="133"/>
        <end position="151"/>
    </location>
</feature>
<keyword evidence="4" id="KW-0029">Amino-acid transport</keyword>
<evidence type="ECO:0000259" key="8">
    <source>
        <dbReference type="Pfam" id="PF00324"/>
    </source>
</evidence>
<evidence type="ECO:0000256" key="4">
    <source>
        <dbReference type="ARBA" id="ARBA00022970"/>
    </source>
</evidence>
<sequence>MAKASEQALFKQENVLERKLSDRQLMMVGLGTAIGTGLFMGSGLVIHHAGPSAVISYAIAAVITFLMMVCLAEMTAKHPTAGSFGSYAEVYIGPWAGYVLRWNYWAVNVVVLGGEVMAVALYMGYWFPAVPQWFWIVAFSLLVICLNARSVRYFGALEYGFSLIKVIAIVAFILLGAAQIFGIGTEAVGFRHVVAHGGWMPNGWQGIWFGTVVAMFSFLGSEIIAVTAGESQNPERSVPRAMRLAVWRLILFYVLAIAVMITLIPWNQSGAEKITQSPFVKVFSALGIPGADHLMNFVVLIAALSAMNAQVYASTRMIFSLARAGHVPASLGKLNKQEIPMRALLLSSTGLVLATALNLAYPNAYEVLVGLTIFGGIFGWFMILITYLRFRRNVDPASLSYRAPLYPWVPAIGILMLGAVLVSLWMDPTWRFTWTVGLVWLGLLLLSYCFIYRKKKKELMSSC</sequence>
<dbReference type="Pfam" id="PF00324">
    <property type="entry name" value="AA_permease"/>
    <property type="match status" value="1"/>
</dbReference>
<dbReference type="PIRSF" id="PIRSF006060">
    <property type="entry name" value="AA_transporter"/>
    <property type="match status" value="1"/>
</dbReference>
<dbReference type="GO" id="GO:0055085">
    <property type="term" value="P:transmembrane transport"/>
    <property type="evidence" value="ECO:0007669"/>
    <property type="project" value="InterPro"/>
</dbReference>
<dbReference type="EMBL" id="FORR01000010">
    <property type="protein sequence ID" value="SFJ46549.1"/>
    <property type="molecule type" value="Genomic_DNA"/>
</dbReference>
<evidence type="ECO:0000256" key="2">
    <source>
        <dbReference type="ARBA" id="ARBA00022448"/>
    </source>
</evidence>
<keyword evidence="5 7" id="KW-1133">Transmembrane helix</keyword>
<reference evidence="9 10" key="1">
    <citation type="submission" date="2016-10" db="EMBL/GenBank/DDBJ databases">
        <authorList>
            <person name="de Groot N.N."/>
        </authorList>
    </citation>
    <scope>NUCLEOTIDE SEQUENCE [LARGE SCALE GENOMIC DNA]</scope>
    <source>
        <strain evidence="9 10">DSM 44778</strain>
    </source>
</reference>
<feature type="domain" description="Amino acid permease/ SLC12A" evidence="8">
    <location>
        <begin position="25"/>
        <end position="459"/>
    </location>
</feature>
<dbReference type="OrthoDB" id="9780162at2"/>
<dbReference type="FunFam" id="1.20.1740.10:FF:000001">
    <property type="entry name" value="Amino acid permease"/>
    <property type="match status" value="1"/>
</dbReference>
<feature type="transmembrane region" description="Helical" evidence="7">
    <location>
        <begin position="367"/>
        <end position="388"/>
    </location>
</feature>
<feature type="transmembrane region" description="Helical" evidence="7">
    <location>
        <begin position="246"/>
        <end position="266"/>
    </location>
</feature>
<dbReference type="GO" id="GO:0006865">
    <property type="term" value="P:amino acid transport"/>
    <property type="evidence" value="ECO:0007669"/>
    <property type="project" value="UniProtKB-KW"/>
</dbReference>
<gene>
    <name evidence="9" type="ORF">SAMN05421852_11066</name>
</gene>
<dbReference type="GO" id="GO:0016020">
    <property type="term" value="C:membrane"/>
    <property type="evidence" value="ECO:0007669"/>
    <property type="project" value="UniProtKB-SubCell"/>
</dbReference>
<dbReference type="InterPro" id="IPR004840">
    <property type="entry name" value="Amino_acid_permease_CS"/>
</dbReference>
<keyword evidence="3 7" id="KW-0812">Transmembrane</keyword>
<evidence type="ECO:0000256" key="3">
    <source>
        <dbReference type="ARBA" id="ARBA00022692"/>
    </source>
</evidence>
<accession>A0A1I3RLA7</accession>
<dbReference type="RefSeq" id="WP_093230347.1">
    <property type="nucleotide sequence ID" value="NZ_FORR01000010.1"/>
</dbReference>